<evidence type="ECO:0000313" key="1">
    <source>
        <dbReference type="Ensembl" id="ENSMAMP00000040021.1"/>
    </source>
</evidence>
<reference evidence="1" key="2">
    <citation type="submission" date="2025-09" db="UniProtKB">
        <authorList>
            <consortium name="Ensembl"/>
        </authorList>
    </citation>
    <scope>IDENTIFICATION</scope>
</reference>
<evidence type="ECO:0008006" key="3">
    <source>
        <dbReference type="Google" id="ProtNLM"/>
    </source>
</evidence>
<dbReference type="Proteomes" id="UP000261640">
    <property type="component" value="Unplaced"/>
</dbReference>
<name>A0A7N8WRC3_9TELE</name>
<dbReference type="GeneTree" id="ENSGT00940000175014"/>
<protein>
    <recommendedName>
        <fullName evidence="3">Testis expressed 26</fullName>
    </recommendedName>
</protein>
<reference evidence="1" key="1">
    <citation type="submission" date="2025-08" db="UniProtKB">
        <authorList>
            <consortium name="Ensembl"/>
        </authorList>
    </citation>
    <scope>IDENTIFICATION</scope>
</reference>
<keyword evidence="2" id="KW-1185">Reference proteome</keyword>
<evidence type="ECO:0000313" key="2">
    <source>
        <dbReference type="Proteomes" id="UP000261640"/>
    </source>
</evidence>
<proteinExistence type="predicted"/>
<dbReference type="InterPro" id="IPR043460">
    <property type="entry name" value="MEDAG/TEX26"/>
</dbReference>
<dbReference type="GO" id="GO:0005737">
    <property type="term" value="C:cytoplasm"/>
    <property type="evidence" value="ECO:0007669"/>
    <property type="project" value="TreeGrafter"/>
</dbReference>
<dbReference type="AlphaFoldDB" id="A0A7N8WRC3"/>
<dbReference type="Ensembl" id="ENSMAMT00000053533.1">
    <property type="protein sequence ID" value="ENSMAMP00000040021.1"/>
    <property type="gene ID" value="ENSMAMG00000010497.2"/>
</dbReference>
<sequence length="205" mass="23765">MMRRLPRNATQSLEYVRFPWKHHPSEEEIHKALTAQYHSTYRCDFVGVPQGYNHINYAAKRLAPMYGRCYVPFSDTEMTDNHRKPKQKPELLGNRSQYSFSAEPNMACCGIVPTVVQRHVQTQKKRSDLTTYDRFCGKTFTNAASVIQSLLPQELQQLHRILPEEDKETIKRVLSKDDFPNRGETAHKLPAVVLNSCSPKWISSW</sequence>
<organism evidence="1 2">
    <name type="scientific">Mastacembelus armatus</name>
    <name type="common">zig-zag eel</name>
    <dbReference type="NCBI Taxonomy" id="205130"/>
    <lineage>
        <taxon>Eukaryota</taxon>
        <taxon>Metazoa</taxon>
        <taxon>Chordata</taxon>
        <taxon>Craniata</taxon>
        <taxon>Vertebrata</taxon>
        <taxon>Euteleostomi</taxon>
        <taxon>Actinopterygii</taxon>
        <taxon>Neopterygii</taxon>
        <taxon>Teleostei</taxon>
        <taxon>Neoteleostei</taxon>
        <taxon>Acanthomorphata</taxon>
        <taxon>Anabantaria</taxon>
        <taxon>Synbranchiformes</taxon>
        <taxon>Mastacembelidae</taxon>
        <taxon>Mastacembelus</taxon>
    </lineage>
</organism>
<dbReference type="PANTHER" id="PTHR33769:SF1">
    <property type="entry name" value="TESTIS-EXPRESSED PROTEIN 26"/>
    <property type="match status" value="1"/>
</dbReference>
<dbReference type="PANTHER" id="PTHR33769">
    <property type="entry name" value="TESTIS-EXPRESSED PROTEIN 26 ISOFORM X3"/>
    <property type="match status" value="1"/>
</dbReference>
<accession>A0A7N8WRC3</accession>